<evidence type="ECO:0000256" key="6">
    <source>
        <dbReference type="ARBA" id="ARBA00022842"/>
    </source>
</evidence>
<dbReference type="GO" id="GO:0000287">
    <property type="term" value="F:magnesium ion binding"/>
    <property type="evidence" value="ECO:0007669"/>
    <property type="project" value="UniProtKB-UniRule"/>
</dbReference>
<dbReference type="SUPFAM" id="SSF51395">
    <property type="entry name" value="FMN-linked oxidoreductases"/>
    <property type="match status" value="1"/>
</dbReference>
<feature type="binding site" evidence="11">
    <location>
        <position position="80"/>
    </location>
    <ligand>
        <name>FMN</name>
        <dbReference type="ChEBI" id="CHEBI:58210"/>
    </ligand>
</feature>
<comment type="subunit">
    <text evidence="10 11">Homooctamer. Dimer of tetramers.</text>
</comment>
<dbReference type="GO" id="GO:0016491">
    <property type="term" value="F:oxidoreductase activity"/>
    <property type="evidence" value="ECO:0007669"/>
    <property type="project" value="InterPro"/>
</dbReference>
<dbReference type="InterPro" id="IPR011179">
    <property type="entry name" value="IPdP_isomerase"/>
</dbReference>
<sequence>MNQPVEGVGSTFFEDVMFVHRAMPELNFSEIDTSIEFLDKKISFPLFISCMTGGSDQGRLANRELAKAAQELNIPIGLGSIRVLFNHPERVDDFLLREYAPDIPIIANIGGAQIIELSMHEIREWLNKLEVDALTIHLNCGQELFQNGGDTRFRGIMDAIEKTIDNLSIPVIVKETGFGISPKEVKKLIAMGTHYVDLAGAGGTNWITVEQHINQTEDFASSAFMDWGTPTAILLDTVKKYRGKILSSGGLRSGMDLAKSIALGAHAGGMALPFIQASIDGGKEEAVVLGRTIEKVLKSTMLLTGSQTIEDLQQQPLIKSLEFEHFVQSLTRIDL</sequence>
<keyword evidence="3 11" id="KW-0285">Flavoprotein</keyword>
<evidence type="ECO:0000256" key="7">
    <source>
        <dbReference type="ARBA" id="ARBA00022857"/>
    </source>
</evidence>
<keyword evidence="9 11" id="KW-0413">Isomerase</keyword>
<comment type="function">
    <text evidence="11">Involved in the biosynthesis of isoprenoids. Catalyzes the 1,3-allylic rearrangement of the homoallylic substrate isopentenyl (IPP) to its allylic isomer, dimethylallyl diphosphate (DMAPP).</text>
</comment>
<feature type="binding site" evidence="11">
    <location>
        <position position="204"/>
    </location>
    <ligand>
        <name>FMN</name>
        <dbReference type="ChEBI" id="CHEBI:58210"/>
    </ligand>
</feature>
<comment type="similarity">
    <text evidence="11">Belongs to the IPP isomerase type 2 family.</text>
</comment>
<keyword evidence="8 11" id="KW-0414">Isoprene biosynthesis</keyword>
<evidence type="ECO:0000256" key="4">
    <source>
        <dbReference type="ARBA" id="ARBA00022643"/>
    </source>
</evidence>
<protein>
    <recommendedName>
        <fullName evidence="11">Isopentenyl-diphosphate delta-isomerase</fullName>
        <shortName evidence="11">IPP isomerase</shortName>
        <ecNumber evidence="11">5.3.3.2</ecNumber>
    </recommendedName>
    <alternativeName>
        <fullName evidence="11">Isopentenyl diphosphate:dimethylallyl diphosphate isomerase</fullName>
    </alternativeName>
    <alternativeName>
        <fullName evidence="11">Isopentenyl pyrophosphate isomerase</fullName>
    </alternativeName>
    <alternativeName>
        <fullName evidence="11">Type 2 isopentenyl diphosphate isomerase</fullName>
        <shortName evidence="11">IDI-2</shortName>
    </alternativeName>
</protein>
<dbReference type="PIRSF" id="PIRSF003314">
    <property type="entry name" value="IPP_isomerase"/>
    <property type="match status" value="1"/>
</dbReference>
<name>F8LCW9_9BACT</name>
<dbReference type="PANTHER" id="PTHR43665:SF1">
    <property type="entry name" value="ISOPENTENYL-DIPHOSPHATE DELTA-ISOMERASE"/>
    <property type="match status" value="1"/>
</dbReference>
<gene>
    <name evidence="11 13" type="primary">fni</name>
    <name evidence="13" type="ORF">WCH_AD02970</name>
</gene>
<comment type="catalytic activity">
    <reaction evidence="11">
        <text>isopentenyl diphosphate = dimethylallyl diphosphate</text>
        <dbReference type="Rhea" id="RHEA:23284"/>
        <dbReference type="ChEBI" id="CHEBI:57623"/>
        <dbReference type="ChEBI" id="CHEBI:128769"/>
        <dbReference type="EC" id="5.3.3.2"/>
    </reaction>
</comment>
<evidence type="ECO:0000256" key="1">
    <source>
        <dbReference type="ARBA" id="ARBA00001917"/>
    </source>
</evidence>
<evidence type="ECO:0000256" key="3">
    <source>
        <dbReference type="ARBA" id="ARBA00022630"/>
    </source>
</evidence>
<keyword evidence="6 11" id="KW-0460">Magnesium</keyword>
<evidence type="ECO:0000256" key="11">
    <source>
        <dbReference type="HAMAP-Rule" id="MF_00354"/>
    </source>
</evidence>
<evidence type="ECO:0000256" key="5">
    <source>
        <dbReference type="ARBA" id="ARBA00022723"/>
    </source>
</evidence>
<evidence type="ECO:0000256" key="10">
    <source>
        <dbReference type="ARBA" id="ARBA00025810"/>
    </source>
</evidence>
<feature type="binding site" evidence="11">
    <location>
        <begin position="80"/>
        <end position="82"/>
    </location>
    <ligand>
        <name>substrate</name>
    </ligand>
</feature>
<dbReference type="CDD" id="cd02811">
    <property type="entry name" value="IDI-2_FMN"/>
    <property type="match status" value="1"/>
</dbReference>
<evidence type="ECO:0000256" key="9">
    <source>
        <dbReference type="ARBA" id="ARBA00023235"/>
    </source>
</evidence>
<dbReference type="GO" id="GO:0008299">
    <property type="term" value="P:isoprenoid biosynthetic process"/>
    <property type="evidence" value="ECO:0007669"/>
    <property type="project" value="UniProtKB-UniRule"/>
</dbReference>
<feature type="binding site" evidence="11">
    <location>
        <position position="142"/>
    </location>
    <ligand>
        <name>substrate</name>
    </ligand>
</feature>
<dbReference type="GO" id="GO:0004452">
    <property type="term" value="F:isopentenyl-diphosphate delta-isomerase activity"/>
    <property type="evidence" value="ECO:0007669"/>
    <property type="project" value="UniProtKB-UniRule"/>
</dbReference>
<evidence type="ECO:0000256" key="8">
    <source>
        <dbReference type="ARBA" id="ARBA00023229"/>
    </source>
</evidence>
<feature type="binding site" evidence="11">
    <location>
        <begin position="250"/>
        <end position="252"/>
    </location>
    <ligand>
        <name>FMN</name>
        <dbReference type="ChEBI" id="CHEBI:58210"/>
    </ligand>
</feature>
<keyword evidence="2 11" id="KW-0963">Cytoplasm</keyword>
<feature type="binding site" evidence="11">
    <location>
        <position position="108"/>
    </location>
    <ligand>
        <name>FMN</name>
        <dbReference type="ChEBI" id="CHEBI:58210"/>
    </ligand>
</feature>
<feature type="binding site" evidence="11">
    <location>
        <begin position="271"/>
        <end position="272"/>
    </location>
    <ligand>
        <name>FMN</name>
        <dbReference type="ChEBI" id="CHEBI:58210"/>
    </ligand>
</feature>
<keyword evidence="5 11" id="KW-0479">Metal-binding</keyword>
<comment type="cofactor">
    <cofactor evidence="11">
        <name>NADPH</name>
        <dbReference type="ChEBI" id="CHEBI:57783"/>
    </cofactor>
</comment>
<keyword evidence="4 11" id="KW-0288">FMN</keyword>
<dbReference type="PANTHER" id="PTHR43665">
    <property type="entry name" value="ISOPENTENYL-DIPHOSPHATE DELTA-ISOMERASE"/>
    <property type="match status" value="1"/>
</dbReference>
<feature type="domain" description="FMN-dependent dehydrogenase" evidence="12">
    <location>
        <begin position="158"/>
        <end position="315"/>
    </location>
</feature>
<evidence type="ECO:0000259" key="12">
    <source>
        <dbReference type="Pfam" id="PF01070"/>
    </source>
</evidence>
<feature type="binding site" evidence="11">
    <location>
        <position position="174"/>
    </location>
    <ligand>
        <name>FMN</name>
        <dbReference type="ChEBI" id="CHEBI:58210"/>
    </ligand>
</feature>
<evidence type="ECO:0000313" key="13">
    <source>
        <dbReference type="EMBL" id="CCB91555.1"/>
    </source>
</evidence>
<dbReference type="Pfam" id="PF01070">
    <property type="entry name" value="FMN_dh"/>
    <property type="match status" value="1"/>
</dbReference>
<comment type="cofactor">
    <cofactor evidence="11">
        <name>Mg(2+)</name>
        <dbReference type="ChEBI" id="CHEBI:18420"/>
    </cofactor>
</comment>
<dbReference type="Gene3D" id="3.20.20.70">
    <property type="entry name" value="Aldolase class I"/>
    <property type="match status" value="1"/>
</dbReference>
<dbReference type="AlphaFoldDB" id="F8LCW9"/>
<dbReference type="EC" id="5.3.3.2" evidence="11"/>
<dbReference type="EMBL" id="FR872653">
    <property type="protein sequence ID" value="CCB91555.1"/>
    <property type="molecule type" value="Genomic_DNA"/>
</dbReference>
<dbReference type="NCBIfam" id="TIGR02151">
    <property type="entry name" value="IPP_isom_2"/>
    <property type="match status" value="1"/>
</dbReference>
<dbReference type="HAMAP" id="MF_00354">
    <property type="entry name" value="Idi_2"/>
    <property type="match status" value="1"/>
</dbReference>
<organism evidence="13">
    <name type="scientific">Waddlia chondrophila 2032/99</name>
    <dbReference type="NCBI Taxonomy" id="765953"/>
    <lineage>
        <taxon>Bacteria</taxon>
        <taxon>Pseudomonadati</taxon>
        <taxon>Chlamydiota</taxon>
        <taxon>Chlamydiia</taxon>
        <taxon>Parachlamydiales</taxon>
        <taxon>Waddliaceae</taxon>
        <taxon>Waddlia</taxon>
    </lineage>
</organism>
<keyword evidence="7 11" id="KW-0521">NADP</keyword>
<comment type="caution">
    <text evidence="11">Lacks conserved residue(s) required for the propagation of feature annotation.</text>
</comment>
<comment type="cofactor">
    <cofactor evidence="1 11">
        <name>FMN</name>
        <dbReference type="ChEBI" id="CHEBI:58210"/>
    </cofactor>
</comment>
<dbReference type="GO" id="GO:0005737">
    <property type="term" value="C:cytoplasm"/>
    <property type="evidence" value="ECO:0007669"/>
    <property type="project" value="UniProtKB-SubCell"/>
</dbReference>
<dbReference type="InterPro" id="IPR000262">
    <property type="entry name" value="FMN-dep_DH"/>
</dbReference>
<dbReference type="InterPro" id="IPR013785">
    <property type="entry name" value="Aldolase_TIM"/>
</dbReference>
<dbReference type="GO" id="GO:0070402">
    <property type="term" value="F:NADPH binding"/>
    <property type="evidence" value="ECO:0007669"/>
    <property type="project" value="UniProtKB-UniRule"/>
</dbReference>
<dbReference type="GO" id="GO:0010181">
    <property type="term" value="F:FMN binding"/>
    <property type="evidence" value="ECO:0007669"/>
    <property type="project" value="UniProtKB-UniRule"/>
</dbReference>
<feature type="binding site" evidence="11">
    <location>
        <position position="143"/>
    </location>
    <ligand>
        <name>Mg(2+)</name>
        <dbReference type="ChEBI" id="CHEBI:18420"/>
    </ligand>
</feature>
<evidence type="ECO:0000256" key="2">
    <source>
        <dbReference type="ARBA" id="ARBA00022490"/>
    </source>
</evidence>
<feature type="binding site" evidence="11">
    <location>
        <position position="49"/>
    </location>
    <ligand>
        <name>FMN</name>
        <dbReference type="ChEBI" id="CHEBI:58210"/>
    </ligand>
</feature>
<reference evidence="13" key="1">
    <citation type="submission" date="2011-05" db="EMBL/GenBank/DDBJ databases">
        <title>Unity in variety -- the pan-genome of the Chlamydiae.</title>
        <authorList>
            <person name="Collingro A."/>
            <person name="Tischler P."/>
            <person name="Weinmaier T."/>
            <person name="Penz T."/>
            <person name="Heinz E."/>
            <person name="Brunham R.C."/>
            <person name="Read T.D."/>
            <person name="Bavoil P.M."/>
            <person name="Sachse K."/>
            <person name="Kahane S."/>
            <person name="Friedman M.G."/>
            <person name="Rattei T."/>
            <person name="Myers G.S.A."/>
            <person name="Horn M."/>
        </authorList>
    </citation>
    <scope>NUCLEOTIDE SEQUENCE</scope>
    <source>
        <strain evidence="13">2032/99</strain>
    </source>
</reference>
<proteinExistence type="inferred from homology"/>
<comment type="subcellular location">
    <subcellularLocation>
        <location evidence="11">Cytoplasm</location>
    </subcellularLocation>
</comment>
<accession>F8LCW9</accession>